<dbReference type="SUPFAM" id="SSF102588">
    <property type="entry name" value="LmbE-like"/>
    <property type="match status" value="1"/>
</dbReference>
<reference evidence="1 2" key="1">
    <citation type="submission" date="2018-01" db="EMBL/GenBank/DDBJ databases">
        <title>Metagenomic assembled genomes from two thermal pools in the Uzon Caldera, Kamchatka, Russia.</title>
        <authorList>
            <person name="Wilkins L."/>
            <person name="Ettinger C."/>
        </authorList>
    </citation>
    <scope>NUCLEOTIDE SEQUENCE [LARGE SCALE GENOMIC DNA]</scope>
    <source>
        <strain evidence="1">ZAV-02</strain>
    </source>
</reference>
<sequence length="269" mass="29295">MPFVTEQAATLPDGYRHIVLSPHLDDAALSCGGFIARATTLGEPVLVVNICSGSPPPDTEFSPFAQSLHARWGLPPATVVAHRRVEDAAALGVLGVDALLVPALDAIYRRPDVYADETKLFAVPAPDDDLADVVRTLIASLTERYARASFYLPLGVGLHVDHQLVFSAATAALLETGVSYAYYEDFPYARQEAAVEQRMTMIGRERYAPRYVPLDEVLLTRKITAISAYASQLGVLFGGTAAMPAAVTEYAMRVAPQNMRYAERQWVRV</sequence>
<evidence type="ECO:0000313" key="1">
    <source>
        <dbReference type="EMBL" id="PMP77954.1"/>
    </source>
</evidence>
<dbReference type="Proteomes" id="UP000243376">
    <property type="component" value="Unassembled WGS sequence"/>
</dbReference>
<dbReference type="EMBL" id="PNIQ01000773">
    <property type="protein sequence ID" value="PMP77954.1"/>
    <property type="molecule type" value="Genomic_DNA"/>
</dbReference>
<dbReference type="GO" id="GO:0016811">
    <property type="term" value="F:hydrolase activity, acting on carbon-nitrogen (but not peptide) bonds, in linear amides"/>
    <property type="evidence" value="ECO:0007669"/>
    <property type="project" value="TreeGrafter"/>
</dbReference>
<dbReference type="PANTHER" id="PTHR12993">
    <property type="entry name" value="N-ACETYLGLUCOSAMINYL-PHOSPHATIDYLINOSITOL DE-N-ACETYLASE-RELATED"/>
    <property type="match status" value="1"/>
</dbReference>
<comment type="caution">
    <text evidence="1">The sequence shown here is derived from an EMBL/GenBank/DDBJ whole genome shotgun (WGS) entry which is preliminary data.</text>
</comment>
<accession>A0A2J6X255</accession>
<dbReference type="InterPro" id="IPR003737">
    <property type="entry name" value="GlcNAc_PI_deacetylase-related"/>
</dbReference>
<dbReference type="InterPro" id="IPR024078">
    <property type="entry name" value="LmbE-like_dom_sf"/>
</dbReference>
<dbReference type="Pfam" id="PF02585">
    <property type="entry name" value="PIG-L"/>
    <property type="match status" value="1"/>
</dbReference>
<proteinExistence type="predicted"/>
<evidence type="ECO:0000313" key="2">
    <source>
        <dbReference type="Proteomes" id="UP000243376"/>
    </source>
</evidence>
<name>A0A2J6X255_9CHLR</name>
<organism evidence="1 2">
    <name type="scientific">Chloroflexus aggregans</name>
    <dbReference type="NCBI Taxonomy" id="152260"/>
    <lineage>
        <taxon>Bacteria</taxon>
        <taxon>Bacillati</taxon>
        <taxon>Chloroflexota</taxon>
        <taxon>Chloroflexia</taxon>
        <taxon>Chloroflexales</taxon>
        <taxon>Chloroflexineae</taxon>
        <taxon>Chloroflexaceae</taxon>
        <taxon>Chloroflexus</taxon>
    </lineage>
</organism>
<gene>
    <name evidence="1" type="ORF">C0184_11490</name>
</gene>
<dbReference type="Gene3D" id="3.40.50.10320">
    <property type="entry name" value="LmbE-like"/>
    <property type="match status" value="1"/>
</dbReference>
<dbReference type="PANTHER" id="PTHR12993:SF29">
    <property type="entry name" value="BLR3841 PROTEIN"/>
    <property type="match status" value="1"/>
</dbReference>
<protein>
    <submittedName>
        <fullName evidence="1">PIG-L family deacetylase</fullName>
    </submittedName>
</protein>
<dbReference type="AlphaFoldDB" id="A0A2J6X255"/>